<evidence type="ECO:0000313" key="1">
    <source>
        <dbReference type="EMBL" id="TVX92258.1"/>
    </source>
</evidence>
<dbReference type="OrthoDB" id="2989370at2"/>
<accession>A0A559IX95</accession>
<comment type="caution">
    <text evidence="1">The sequence shown here is derived from an EMBL/GenBank/DDBJ whole genome shotgun (WGS) entry which is preliminary data.</text>
</comment>
<dbReference type="EMBL" id="VNJK01000001">
    <property type="protein sequence ID" value="TVX92258.1"/>
    <property type="molecule type" value="Genomic_DNA"/>
</dbReference>
<dbReference type="Proteomes" id="UP000318102">
    <property type="component" value="Unassembled WGS sequence"/>
</dbReference>
<dbReference type="AlphaFoldDB" id="A0A559IX95"/>
<sequence length="169" mass="19997">MSTQRDKQRERQQRGEAFQDEMRRSWAYIKNCWRLRLKDGKGGTQVADEVVLLQQVNILGEHKRTEGDRFELSFLRSDQITGLLNFDRVIDRSYGLVFISFHNLAIGRDVAYAVRLVTALRYMQHKGQHYIHLDDFIHKKLPCAQLLRRQDTEDPTYDLQELIECCKLL</sequence>
<gene>
    <name evidence="1" type="ORF">FPZ44_03785</name>
</gene>
<evidence type="ECO:0000313" key="2">
    <source>
        <dbReference type="Proteomes" id="UP000318102"/>
    </source>
</evidence>
<protein>
    <submittedName>
        <fullName evidence="1">Uncharacterized protein</fullName>
    </submittedName>
</protein>
<proteinExistence type="predicted"/>
<reference evidence="1 2" key="1">
    <citation type="submission" date="2019-07" db="EMBL/GenBank/DDBJ databases">
        <authorList>
            <person name="Kim J."/>
        </authorList>
    </citation>
    <scope>NUCLEOTIDE SEQUENCE [LARGE SCALE GENOMIC DNA]</scope>
    <source>
        <strain evidence="1 2">N4</strain>
    </source>
</reference>
<name>A0A559IX95_9BACL</name>
<keyword evidence="2" id="KW-1185">Reference proteome</keyword>
<dbReference type="RefSeq" id="WP_144987544.1">
    <property type="nucleotide sequence ID" value="NZ_VNJK01000001.1"/>
</dbReference>
<organism evidence="1 2">
    <name type="scientific">Paenibacillus agilis</name>
    <dbReference type="NCBI Taxonomy" id="3020863"/>
    <lineage>
        <taxon>Bacteria</taxon>
        <taxon>Bacillati</taxon>
        <taxon>Bacillota</taxon>
        <taxon>Bacilli</taxon>
        <taxon>Bacillales</taxon>
        <taxon>Paenibacillaceae</taxon>
        <taxon>Paenibacillus</taxon>
    </lineage>
</organism>